<organism>
    <name type="scientific">Pediculus humanus subsp. corporis</name>
    <name type="common">Body louse</name>
    <dbReference type="NCBI Taxonomy" id="121224"/>
    <lineage>
        <taxon>Eukaryota</taxon>
        <taxon>Metazoa</taxon>
        <taxon>Ecdysozoa</taxon>
        <taxon>Arthropoda</taxon>
        <taxon>Hexapoda</taxon>
        <taxon>Insecta</taxon>
        <taxon>Pterygota</taxon>
        <taxon>Neoptera</taxon>
        <taxon>Paraneoptera</taxon>
        <taxon>Psocodea</taxon>
        <taxon>Troctomorpha</taxon>
        <taxon>Phthiraptera</taxon>
        <taxon>Anoplura</taxon>
        <taxon>Pediculidae</taxon>
        <taxon>Pediculus</taxon>
    </lineage>
</organism>
<keyword evidence="5" id="KW-1185">Reference proteome</keyword>
<dbReference type="GO" id="GO:0003755">
    <property type="term" value="F:peptidyl-prolyl cis-trans isomerase activity"/>
    <property type="evidence" value="ECO:0007669"/>
    <property type="project" value="UniProtKB-EC"/>
</dbReference>
<dbReference type="AlphaFoldDB" id="E0VHL5"/>
<dbReference type="GeneID" id="8237444"/>
<dbReference type="InParanoid" id="E0VHL5"/>
<sequence length="404" mass="46469">MSKQPYHSLNSSTPLTYSNPQTPGSNTDDFFTSTSQSLTTRKKKKKCTCKGLVSGGTVRKYKKNSDPDVIPWLREVKKRKEFIKKHMRLLRNCKAIVDDKPPKLNISSLYDPELLSSIRTDLKNRFDGNIAIVKSLFEICLRRGKTDTFSYNYEKSKPTNYFDRKKFAQNIENHNVQVMSTILKKPGPTLDTVKKHAEDWKKMEAIMEGLSDFPLYWKVKTEKNVMETMSPPPNVQQYITDKSARYSDKRPRVFFEVSIKGFGVVGRMVAVLYSDFVPVTVKNFLNFCNSKNSLTYKGNFFYLIFQNYYCQTGDVVENHGFGGTSIYGPYFKCENFSIKHDSRGVLTMHQRTTNRNDSQFLITFRKLISLDGKHVAFGKIVKGIHVLDIIESLDAITKNGRLSF</sequence>
<evidence type="ECO:0000313" key="3">
    <source>
        <dbReference type="EMBL" id="EEB12901.1"/>
    </source>
</evidence>
<protein>
    <submittedName>
        <fullName evidence="3">Peptidyl-prolyl cis-trans isomerase f, ppif, putative</fullName>
        <ecNumber evidence="3">5.2.1.8</ecNumber>
    </submittedName>
</protein>
<dbReference type="eggNOG" id="KOG0546">
    <property type="taxonomic scope" value="Eukaryota"/>
</dbReference>
<dbReference type="KEGG" id="phu:Phum_PHUM212980"/>
<dbReference type="OrthoDB" id="193499at2759"/>
<proteinExistence type="predicted"/>
<dbReference type="GO" id="GO:0006457">
    <property type="term" value="P:protein folding"/>
    <property type="evidence" value="ECO:0007669"/>
    <property type="project" value="TreeGrafter"/>
</dbReference>
<reference evidence="3" key="1">
    <citation type="submission" date="2007-04" db="EMBL/GenBank/DDBJ databases">
        <title>Annotation of Pediculus humanus corporis strain USDA.</title>
        <authorList>
            <person name="Kirkness E."/>
            <person name="Hannick L."/>
            <person name="Hass B."/>
            <person name="Bruggner R."/>
            <person name="Lawson D."/>
            <person name="Bidwell S."/>
            <person name="Joardar V."/>
            <person name="Caler E."/>
            <person name="Walenz B."/>
            <person name="Inman J."/>
            <person name="Schobel S."/>
            <person name="Galinsky K."/>
            <person name="Amedeo P."/>
            <person name="Strausberg R."/>
        </authorList>
    </citation>
    <scope>NUCLEOTIDE SEQUENCE</scope>
    <source>
        <strain evidence="3">USDA</strain>
    </source>
</reference>
<dbReference type="VEuPathDB" id="VectorBase:PHUM212980"/>
<dbReference type="CTD" id="8237444"/>
<dbReference type="EMBL" id="AAZO01002451">
    <property type="status" value="NOT_ANNOTATED_CDS"/>
    <property type="molecule type" value="Genomic_DNA"/>
</dbReference>
<evidence type="ECO:0000313" key="5">
    <source>
        <dbReference type="Proteomes" id="UP000009046"/>
    </source>
</evidence>
<feature type="region of interest" description="Disordered" evidence="1">
    <location>
        <begin position="1"/>
        <end position="33"/>
    </location>
</feature>
<feature type="domain" description="PPIase cyclophilin-type" evidence="2">
    <location>
        <begin position="265"/>
        <end position="395"/>
    </location>
</feature>
<evidence type="ECO:0000259" key="2">
    <source>
        <dbReference type="PROSITE" id="PS50072"/>
    </source>
</evidence>
<dbReference type="EMBL" id="DS235171">
    <property type="protein sequence ID" value="EEB12901.1"/>
    <property type="molecule type" value="Genomic_DNA"/>
</dbReference>
<evidence type="ECO:0000256" key="1">
    <source>
        <dbReference type="SAM" id="MobiDB-lite"/>
    </source>
</evidence>
<dbReference type="STRING" id="121224.E0VHL5"/>
<feature type="compositionally biased region" description="Polar residues" evidence="1">
    <location>
        <begin position="1"/>
        <end position="31"/>
    </location>
</feature>
<dbReference type="PANTHER" id="PTHR11071:SF561">
    <property type="entry name" value="PEPTIDYL-PROLYL CIS-TRANS ISOMERASE D-RELATED"/>
    <property type="match status" value="1"/>
</dbReference>
<name>E0VHL5_PEDHC</name>
<dbReference type="Pfam" id="PF00160">
    <property type="entry name" value="Pro_isomerase"/>
    <property type="match status" value="1"/>
</dbReference>
<dbReference type="Proteomes" id="UP000009046">
    <property type="component" value="Unassembled WGS sequence"/>
</dbReference>
<dbReference type="Gene3D" id="2.40.100.10">
    <property type="entry name" value="Cyclophilin-like"/>
    <property type="match status" value="1"/>
</dbReference>
<dbReference type="PANTHER" id="PTHR11071">
    <property type="entry name" value="PEPTIDYL-PROLYL CIS-TRANS ISOMERASE"/>
    <property type="match status" value="1"/>
</dbReference>
<dbReference type="EC" id="5.2.1.8" evidence="3"/>
<reference evidence="3" key="2">
    <citation type="submission" date="2007-04" db="EMBL/GenBank/DDBJ databases">
        <title>The genome of the human body louse.</title>
        <authorList>
            <consortium name="The Human Body Louse Genome Consortium"/>
            <person name="Kirkness E."/>
            <person name="Walenz B."/>
            <person name="Hass B."/>
            <person name="Bruggner R."/>
            <person name="Strausberg R."/>
        </authorList>
    </citation>
    <scope>NUCLEOTIDE SEQUENCE</scope>
    <source>
        <strain evidence="3">USDA</strain>
    </source>
</reference>
<dbReference type="GO" id="GO:0016018">
    <property type="term" value="F:cyclosporin A binding"/>
    <property type="evidence" value="ECO:0007669"/>
    <property type="project" value="TreeGrafter"/>
</dbReference>
<keyword evidence="3" id="KW-0413">Isomerase</keyword>
<dbReference type="InterPro" id="IPR029000">
    <property type="entry name" value="Cyclophilin-like_dom_sf"/>
</dbReference>
<reference evidence="4" key="3">
    <citation type="submission" date="2020-05" db="UniProtKB">
        <authorList>
            <consortium name="EnsemblMetazoa"/>
        </authorList>
    </citation>
    <scope>IDENTIFICATION</scope>
    <source>
        <strain evidence="4">USDA</strain>
    </source>
</reference>
<dbReference type="PRINTS" id="PR00153">
    <property type="entry name" value="CSAPPISMRASE"/>
</dbReference>
<accession>E0VHL5</accession>
<dbReference type="RefSeq" id="XP_002425639.1">
    <property type="nucleotide sequence ID" value="XM_002425594.1"/>
</dbReference>
<dbReference type="PROSITE" id="PS50072">
    <property type="entry name" value="CSA_PPIASE_2"/>
    <property type="match status" value="1"/>
</dbReference>
<dbReference type="EnsemblMetazoa" id="PHUM212980-RA">
    <property type="protein sequence ID" value="PHUM212980-PA"/>
    <property type="gene ID" value="PHUM212980"/>
</dbReference>
<dbReference type="GO" id="GO:0005737">
    <property type="term" value="C:cytoplasm"/>
    <property type="evidence" value="ECO:0007669"/>
    <property type="project" value="TreeGrafter"/>
</dbReference>
<dbReference type="InterPro" id="IPR002130">
    <property type="entry name" value="Cyclophilin-type_PPIase_dom"/>
</dbReference>
<dbReference type="HOGENOM" id="CLU_682077_0_0_1"/>
<dbReference type="SUPFAM" id="SSF50891">
    <property type="entry name" value="Cyclophilin-like"/>
    <property type="match status" value="1"/>
</dbReference>
<gene>
    <name evidence="4" type="primary">8237444</name>
    <name evidence="3" type="ORF">Phum_PHUM212980</name>
</gene>
<evidence type="ECO:0000313" key="4">
    <source>
        <dbReference type="EnsemblMetazoa" id="PHUM212980-PA"/>
    </source>
</evidence>